<sequence length="187" mass="21357">MLVVVTLRRSTSRALSMILDTLGWIEGNIKAIVALGNMMTWFVAQLTNNTPLIFSTSFVSTIVESRRSARIGRHKQFLIGSCKVRSGIGKICVRSRVSLIYSHFLTLNKTNENVKDELIATENLPCRVKTSCYGLHFEDIVMYKHRSLFKRLKLKSQLKDACPRLSNEEVLQERAKFMRKMALLSMT</sequence>
<protein>
    <submittedName>
        <fullName evidence="1">Uncharacterized protein</fullName>
    </submittedName>
</protein>
<dbReference type="EMBL" id="UZAU01000163">
    <property type="status" value="NOT_ANNOTATED_CDS"/>
    <property type="molecule type" value="Genomic_DNA"/>
</dbReference>
<keyword evidence="2" id="KW-1185">Reference proteome</keyword>
<accession>A0A803NSL0</accession>
<reference evidence="1" key="1">
    <citation type="submission" date="2018-11" db="EMBL/GenBank/DDBJ databases">
        <authorList>
            <person name="Grassa J C."/>
        </authorList>
    </citation>
    <scope>NUCLEOTIDE SEQUENCE [LARGE SCALE GENOMIC DNA]</scope>
</reference>
<dbReference type="EnsemblPlants" id="evm.model.02.1183">
    <property type="protein sequence ID" value="cds.evm.model.02.1183"/>
    <property type="gene ID" value="evm.TU.02.1183"/>
</dbReference>
<name>A0A803NSL0_CANSA</name>
<evidence type="ECO:0000313" key="1">
    <source>
        <dbReference type="EnsemblPlants" id="cds.evm.model.02.1183"/>
    </source>
</evidence>
<reference evidence="1" key="2">
    <citation type="submission" date="2021-03" db="UniProtKB">
        <authorList>
            <consortium name="EnsemblPlants"/>
        </authorList>
    </citation>
    <scope>IDENTIFICATION</scope>
</reference>
<dbReference type="AlphaFoldDB" id="A0A803NSL0"/>
<organism evidence="1 2">
    <name type="scientific">Cannabis sativa</name>
    <name type="common">Hemp</name>
    <name type="synonym">Marijuana</name>
    <dbReference type="NCBI Taxonomy" id="3483"/>
    <lineage>
        <taxon>Eukaryota</taxon>
        <taxon>Viridiplantae</taxon>
        <taxon>Streptophyta</taxon>
        <taxon>Embryophyta</taxon>
        <taxon>Tracheophyta</taxon>
        <taxon>Spermatophyta</taxon>
        <taxon>Magnoliopsida</taxon>
        <taxon>eudicotyledons</taxon>
        <taxon>Gunneridae</taxon>
        <taxon>Pentapetalae</taxon>
        <taxon>rosids</taxon>
        <taxon>fabids</taxon>
        <taxon>Rosales</taxon>
        <taxon>Cannabaceae</taxon>
        <taxon>Cannabis</taxon>
    </lineage>
</organism>
<proteinExistence type="predicted"/>
<evidence type="ECO:0000313" key="2">
    <source>
        <dbReference type="Proteomes" id="UP000596661"/>
    </source>
</evidence>
<dbReference type="Proteomes" id="UP000596661">
    <property type="component" value="Chromosome 2"/>
</dbReference>
<dbReference type="Gramene" id="evm.model.02.1183">
    <property type="protein sequence ID" value="cds.evm.model.02.1183"/>
    <property type="gene ID" value="evm.TU.02.1183"/>
</dbReference>